<dbReference type="Proteomes" id="UP000264702">
    <property type="component" value="Unassembled WGS sequence"/>
</dbReference>
<sequence>MACTLSTALASAQSDTPGAEATPTQLTIYNGDFAVARTTVDLSLNPGSTEITTTDVTRQLEPDSVVLRDPSGKHAFTVSEQNYDAAVVNQQWLLQKYEGRTIDFQAGSYIDKDTGKFFDRIVSGKIIRAGDQPLIEVNGKMQFQLPGTPLFPATTDGLLLKPTLRWQIHSERAEHFPAELDYITHGLNWEATYNIVVPESTGAGTEDQADVLGWITIHNNSGTEFPQAAIKLMAGDVAKLTPPEYPRARAFAMNQMVAVSAAPEVTQKAFDDFHLYDLHRTVTLRDGETKQVQFLEASDVTVKRTYEYDGSGTFYPGFRNEQADFGAQAGNTQVRIVQAIKNSKANHLGIPLPAGRIRVYRRDTDGQMEFVGESTISHTPSDETVQISTGNAFDLKGERKQTDFHIDARAGTIDESFEITLKNQKEQPVTINVVEHLYRWNNWQITQKSGDFTKRDSDTIVFPVTVPSKGQSTLTYTVHYTW</sequence>
<gene>
    <name evidence="1" type="ORF">D0Y96_10925</name>
</gene>
<reference evidence="1 2" key="1">
    <citation type="submission" date="2018-08" db="EMBL/GenBank/DDBJ databases">
        <title>Acidipila sp. 4G-K13, an acidobacterium isolated from forest soil.</title>
        <authorList>
            <person name="Gao Z.-H."/>
            <person name="Qiu L.-H."/>
        </authorList>
    </citation>
    <scope>NUCLEOTIDE SEQUENCE [LARGE SCALE GENOMIC DNA]</scope>
    <source>
        <strain evidence="1 2">4G-K13</strain>
    </source>
</reference>
<evidence type="ECO:0000313" key="2">
    <source>
        <dbReference type="Proteomes" id="UP000264702"/>
    </source>
</evidence>
<keyword evidence="2" id="KW-1185">Reference proteome</keyword>
<name>A0A372IRZ1_9BACT</name>
<dbReference type="OrthoDB" id="9783078at2"/>
<evidence type="ECO:0008006" key="3">
    <source>
        <dbReference type="Google" id="ProtNLM"/>
    </source>
</evidence>
<protein>
    <recommendedName>
        <fullName evidence="3">DUF4139 domain-containing protein</fullName>
    </recommendedName>
</protein>
<evidence type="ECO:0000313" key="1">
    <source>
        <dbReference type="EMBL" id="RFU17293.1"/>
    </source>
</evidence>
<proteinExistence type="predicted"/>
<dbReference type="AlphaFoldDB" id="A0A372IRZ1"/>
<organism evidence="1 2">
    <name type="scientific">Paracidobacterium acidisoli</name>
    <dbReference type="NCBI Taxonomy" id="2303751"/>
    <lineage>
        <taxon>Bacteria</taxon>
        <taxon>Pseudomonadati</taxon>
        <taxon>Acidobacteriota</taxon>
        <taxon>Terriglobia</taxon>
        <taxon>Terriglobales</taxon>
        <taxon>Acidobacteriaceae</taxon>
        <taxon>Paracidobacterium</taxon>
    </lineage>
</organism>
<accession>A0A372IRZ1</accession>
<dbReference type="PANTHER" id="PTHR38075">
    <property type="entry name" value="DUF4139 DOMAIN-CONTAINING PROTEIN"/>
    <property type="match status" value="1"/>
</dbReference>
<dbReference type="PANTHER" id="PTHR38075:SF1">
    <property type="entry name" value="DUF4139 DOMAIN-CONTAINING PROTEIN"/>
    <property type="match status" value="1"/>
</dbReference>
<comment type="caution">
    <text evidence="1">The sequence shown here is derived from an EMBL/GenBank/DDBJ whole genome shotgun (WGS) entry which is preliminary data.</text>
</comment>
<dbReference type="EMBL" id="QVQT01000003">
    <property type="protein sequence ID" value="RFU17293.1"/>
    <property type="molecule type" value="Genomic_DNA"/>
</dbReference>